<gene>
    <name evidence="2" type="ORF">ROHU_031202</name>
</gene>
<reference evidence="2 3" key="1">
    <citation type="submission" date="2018-03" db="EMBL/GenBank/DDBJ databases">
        <title>Draft genome sequence of Rohu Carp (Labeo rohita).</title>
        <authorList>
            <person name="Das P."/>
            <person name="Kushwaha B."/>
            <person name="Joshi C.G."/>
            <person name="Kumar D."/>
            <person name="Nagpure N.S."/>
            <person name="Sahoo L."/>
            <person name="Das S.P."/>
            <person name="Bit A."/>
            <person name="Patnaik S."/>
            <person name="Meher P.K."/>
            <person name="Jayasankar P."/>
            <person name="Koringa P.G."/>
            <person name="Patel N.V."/>
            <person name="Hinsu A.T."/>
            <person name="Kumar R."/>
            <person name="Pandey M."/>
            <person name="Agarwal S."/>
            <person name="Srivastava S."/>
            <person name="Singh M."/>
            <person name="Iquebal M.A."/>
            <person name="Jaiswal S."/>
            <person name="Angadi U.B."/>
            <person name="Kumar N."/>
            <person name="Raza M."/>
            <person name="Shah T.M."/>
            <person name="Rai A."/>
            <person name="Jena J.K."/>
        </authorList>
    </citation>
    <scope>NUCLEOTIDE SEQUENCE [LARGE SCALE GENOMIC DNA]</scope>
    <source>
        <strain evidence="2">DASCIFA01</strain>
        <tissue evidence="2">Testis</tissue>
    </source>
</reference>
<evidence type="ECO:0000313" key="2">
    <source>
        <dbReference type="EMBL" id="RXN09822.1"/>
    </source>
</evidence>
<name>A0A498LPY2_LABRO</name>
<sequence>MPMIICEQFARSQVYTVYRKPEKALYGHARVQGRHPSPLGKNGHIYTQSAEPENTSGSCHKDKIKVTQHALYRTGYLTESDPAQRCGSYSRTPTHPPPASSNRYMCGPSKLAGLRPQRPSPTPASRAAKRPEPHSDTEIDALLTSGKPWLTSALGVSNKST</sequence>
<dbReference type="EMBL" id="QBIY01013246">
    <property type="protein sequence ID" value="RXN09822.1"/>
    <property type="molecule type" value="Genomic_DNA"/>
</dbReference>
<keyword evidence="3" id="KW-1185">Reference proteome</keyword>
<evidence type="ECO:0000256" key="1">
    <source>
        <dbReference type="SAM" id="MobiDB-lite"/>
    </source>
</evidence>
<protein>
    <submittedName>
        <fullName evidence="2">Uncharacterized protein</fullName>
    </submittedName>
</protein>
<accession>A0A498LPY2</accession>
<comment type="caution">
    <text evidence="2">The sequence shown here is derived from an EMBL/GenBank/DDBJ whole genome shotgun (WGS) entry which is preliminary data.</text>
</comment>
<dbReference type="AlphaFoldDB" id="A0A498LPY2"/>
<proteinExistence type="predicted"/>
<evidence type="ECO:0000313" key="3">
    <source>
        <dbReference type="Proteomes" id="UP000290572"/>
    </source>
</evidence>
<feature type="region of interest" description="Disordered" evidence="1">
    <location>
        <begin position="81"/>
        <end position="137"/>
    </location>
</feature>
<dbReference type="Proteomes" id="UP000290572">
    <property type="component" value="Unassembled WGS sequence"/>
</dbReference>
<organism evidence="2 3">
    <name type="scientific">Labeo rohita</name>
    <name type="common">Indian major carp</name>
    <name type="synonym">Cyprinus rohita</name>
    <dbReference type="NCBI Taxonomy" id="84645"/>
    <lineage>
        <taxon>Eukaryota</taxon>
        <taxon>Metazoa</taxon>
        <taxon>Chordata</taxon>
        <taxon>Craniata</taxon>
        <taxon>Vertebrata</taxon>
        <taxon>Euteleostomi</taxon>
        <taxon>Actinopterygii</taxon>
        <taxon>Neopterygii</taxon>
        <taxon>Teleostei</taxon>
        <taxon>Ostariophysi</taxon>
        <taxon>Cypriniformes</taxon>
        <taxon>Cyprinidae</taxon>
        <taxon>Labeoninae</taxon>
        <taxon>Labeonini</taxon>
        <taxon>Labeo</taxon>
    </lineage>
</organism>